<sequence precursor="true">MKRILSLAVLATALAGIQTKAQNCYDPNYVPGCVNTTQAVCQPTVACTTPTDATPVANNDLDCYPRRSSSVVYIGSPEARARNSYSRWNRPCNSSTQVIHFGRIQGCQQGYDFGRQR</sequence>
<dbReference type="AlphaFoldDB" id="B9XND7"/>
<evidence type="ECO:0000313" key="2">
    <source>
        <dbReference type="EMBL" id="EEF58596.1"/>
    </source>
</evidence>
<keyword evidence="1" id="KW-0732">Signal</keyword>
<gene>
    <name evidence="2" type="ORF">Cflav_PD1497</name>
</gene>
<feature type="signal peptide" evidence="1">
    <location>
        <begin position="1"/>
        <end position="21"/>
    </location>
</feature>
<reference evidence="2 3" key="1">
    <citation type="journal article" date="2011" name="J. Bacteriol.">
        <title>Genome sequence of 'Pedosphaera parvula' Ellin514, an aerobic Verrucomicrobial isolate from pasture soil.</title>
        <authorList>
            <person name="Kant R."/>
            <person name="van Passel M.W."/>
            <person name="Sangwan P."/>
            <person name="Palva A."/>
            <person name="Lucas S."/>
            <person name="Copeland A."/>
            <person name="Lapidus A."/>
            <person name="Glavina Del Rio T."/>
            <person name="Dalin E."/>
            <person name="Tice H."/>
            <person name="Bruce D."/>
            <person name="Goodwin L."/>
            <person name="Pitluck S."/>
            <person name="Chertkov O."/>
            <person name="Larimer F.W."/>
            <person name="Land M.L."/>
            <person name="Hauser L."/>
            <person name="Brettin T.S."/>
            <person name="Detter J.C."/>
            <person name="Han S."/>
            <person name="de Vos W.M."/>
            <person name="Janssen P.H."/>
            <person name="Smidt H."/>
        </authorList>
    </citation>
    <scope>NUCLEOTIDE SEQUENCE [LARGE SCALE GENOMIC DNA]</scope>
    <source>
        <strain evidence="2 3">Ellin514</strain>
    </source>
</reference>
<evidence type="ECO:0000256" key="1">
    <source>
        <dbReference type="SAM" id="SignalP"/>
    </source>
</evidence>
<keyword evidence="3" id="KW-1185">Reference proteome</keyword>
<name>B9XND7_PEDPL</name>
<evidence type="ECO:0008006" key="4">
    <source>
        <dbReference type="Google" id="ProtNLM"/>
    </source>
</evidence>
<evidence type="ECO:0000313" key="3">
    <source>
        <dbReference type="Proteomes" id="UP000003688"/>
    </source>
</evidence>
<comment type="caution">
    <text evidence="2">The sequence shown here is derived from an EMBL/GenBank/DDBJ whole genome shotgun (WGS) entry which is preliminary data.</text>
</comment>
<dbReference type="RefSeq" id="WP_007417324.1">
    <property type="nucleotide sequence ID" value="NZ_ABOX02000040.1"/>
</dbReference>
<proteinExistence type="predicted"/>
<feature type="chain" id="PRO_5002893329" description="Secreted protein" evidence="1">
    <location>
        <begin position="22"/>
        <end position="117"/>
    </location>
</feature>
<accession>B9XND7</accession>
<dbReference type="EMBL" id="ABOX02000040">
    <property type="protein sequence ID" value="EEF58596.1"/>
    <property type="molecule type" value="Genomic_DNA"/>
</dbReference>
<protein>
    <recommendedName>
        <fullName evidence="4">Secreted protein</fullName>
    </recommendedName>
</protein>
<organism evidence="2 3">
    <name type="scientific">Pedosphaera parvula (strain Ellin514)</name>
    <dbReference type="NCBI Taxonomy" id="320771"/>
    <lineage>
        <taxon>Bacteria</taxon>
        <taxon>Pseudomonadati</taxon>
        <taxon>Verrucomicrobiota</taxon>
        <taxon>Pedosphaerae</taxon>
        <taxon>Pedosphaerales</taxon>
        <taxon>Pedosphaeraceae</taxon>
        <taxon>Pedosphaera</taxon>
    </lineage>
</organism>
<dbReference type="Proteomes" id="UP000003688">
    <property type="component" value="Unassembled WGS sequence"/>
</dbReference>